<evidence type="ECO:0000256" key="2">
    <source>
        <dbReference type="ARBA" id="ARBA00007282"/>
    </source>
</evidence>
<dbReference type="PANTHER" id="PTHR31595">
    <property type="entry name" value="LONG-CHAIN-ALCOHOL O-FATTY-ACYLTRANSFERASE 3-RELATED"/>
    <property type="match status" value="1"/>
</dbReference>
<feature type="transmembrane region" description="Helical" evidence="10">
    <location>
        <begin position="218"/>
        <end position="239"/>
    </location>
</feature>
<dbReference type="PANTHER" id="PTHR31595:SF77">
    <property type="entry name" value="ACYL-COA--STEROL O-ACYLTRANSFERASE 1-LIKE"/>
    <property type="match status" value="1"/>
</dbReference>
<reference evidence="12" key="1">
    <citation type="submission" date="2019-11" db="EMBL/GenBank/DDBJ databases">
        <authorList>
            <person name="Liu Y."/>
            <person name="Hou J."/>
            <person name="Li T.-Q."/>
            <person name="Guan C.-H."/>
            <person name="Wu X."/>
            <person name="Wu H.-Z."/>
            <person name="Ling F."/>
            <person name="Zhang R."/>
            <person name="Shi X.-G."/>
            <person name="Ren J.-P."/>
            <person name="Chen E.-F."/>
            <person name="Sun J.-M."/>
        </authorList>
    </citation>
    <scope>NUCLEOTIDE SEQUENCE</scope>
    <source>
        <strain evidence="12">Adult_tree_wgs_1</strain>
        <tissue evidence="12">Leaves</tissue>
    </source>
</reference>
<keyword evidence="8" id="KW-0012">Acyltransferase</keyword>
<protein>
    <recommendedName>
        <fullName evidence="11">Wax synthase domain-containing protein</fullName>
    </recommendedName>
</protein>
<organism evidence="12 13">
    <name type="scientific">Rhododendron simsii</name>
    <name type="common">Sims's rhododendron</name>
    <dbReference type="NCBI Taxonomy" id="118357"/>
    <lineage>
        <taxon>Eukaryota</taxon>
        <taxon>Viridiplantae</taxon>
        <taxon>Streptophyta</taxon>
        <taxon>Embryophyta</taxon>
        <taxon>Tracheophyta</taxon>
        <taxon>Spermatophyta</taxon>
        <taxon>Magnoliopsida</taxon>
        <taxon>eudicotyledons</taxon>
        <taxon>Gunneridae</taxon>
        <taxon>Pentapetalae</taxon>
        <taxon>asterids</taxon>
        <taxon>Ericales</taxon>
        <taxon>Ericaceae</taxon>
        <taxon>Ericoideae</taxon>
        <taxon>Rhodoreae</taxon>
        <taxon>Rhododendron</taxon>
    </lineage>
</organism>
<dbReference type="InterPro" id="IPR032805">
    <property type="entry name" value="Wax_synthase_dom"/>
</dbReference>
<dbReference type="GO" id="GO:0006629">
    <property type="term" value="P:lipid metabolic process"/>
    <property type="evidence" value="ECO:0007669"/>
    <property type="project" value="UniProtKB-KW"/>
</dbReference>
<name>A0A834HG67_RHOSS</name>
<feature type="region of interest" description="Disordered" evidence="9">
    <location>
        <begin position="9"/>
        <end position="47"/>
    </location>
</feature>
<dbReference type="GO" id="GO:0008374">
    <property type="term" value="F:O-acyltransferase activity"/>
    <property type="evidence" value="ECO:0007669"/>
    <property type="project" value="InterPro"/>
</dbReference>
<dbReference type="InterPro" id="IPR044851">
    <property type="entry name" value="Wax_synthase"/>
</dbReference>
<feature type="transmembrane region" description="Helical" evidence="10">
    <location>
        <begin position="338"/>
        <end position="359"/>
    </location>
</feature>
<feature type="transmembrane region" description="Helical" evidence="10">
    <location>
        <begin position="188"/>
        <end position="206"/>
    </location>
</feature>
<gene>
    <name evidence="12" type="ORF">RHSIM_Rhsim02G0098300</name>
</gene>
<feature type="transmembrane region" description="Helical" evidence="10">
    <location>
        <begin position="245"/>
        <end position="265"/>
    </location>
</feature>
<dbReference type="GO" id="GO:0016020">
    <property type="term" value="C:membrane"/>
    <property type="evidence" value="ECO:0007669"/>
    <property type="project" value="UniProtKB-SubCell"/>
</dbReference>
<keyword evidence="5 10" id="KW-1133">Transmembrane helix</keyword>
<feature type="compositionally biased region" description="Polar residues" evidence="9">
    <location>
        <begin position="20"/>
        <end position="31"/>
    </location>
</feature>
<evidence type="ECO:0000256" key="7">
    <source>
        <dbReference type="ARBA" id="ARBA00023136"/>
    </source>
</evidence>
<evidence type="ECO:0000256" key="3">
    <source>
        <dbReference type="ARBA" id="ARBA00022679"/>
    </source>
</evidence>
<evidence type="ECO:0000313" key="13">
    <source>
        <dbReference type="Proteomes" id="UP000626092"/>
    </source>
</evidence>
<keyword evidence="13" id="KW-1185">Reference proteome</keyword>
<dbReference type="Pfam" id="PF13813">
    <property type="entry name" value="MBOAT_2"/>
    <property type="match status" value="1"/>
</dbReference>
<keyword evidence="7 10" id="KW-0472">Membrane</keyword>
<dbReference type="EMBL" id="WJXA01000002">
    <property type="protein sequence ID" value="KAF7151731.1"/>
    <property type="molecule type" value="Genomic_DNA"/>
</dbReference>
<keyword evidence="4 10" id="KW-0812">Transmembrane</keyword>
<comment type="subcellular location">
    <subcellularLocation>
        <location evidence="1">Membrane</location>
        <topology evidence="1">Multi-pass membrane protein</topology>
    </subcellularLocation>
</comment>
<sequence>MQYKEFLRIQQNPPPKPQANLENSLTSQNRDNPYPLDQDGHNSQNGNTSIRNYAIKVVLLALFWPVYEYSDHLHPKVMWLIYGFHMNFTLEIILATAAAVARALFGLELEQQFDQPYLSTSVQNFWGRRWNLVVSRTLRSTVYELALCISEQVIGWKWTSLPAVLCKFVVSSLMSETLFYYMGRLLPVWEVTWFFLLHGACVALCISEQVIGWKWTSLPAVLCKFVVSSLMSEILFYYMGRLLPVWEVTWFFLLHGACVVAEIWIKKVVKDRWRLPRLISTPMSVGFVMVTGFWLFIPQLLRCKLNIRVFEEDALLVAFVKDVVAAVVHLTWALRLHYYYFFELCSLFELYSAVYSSFAPRFLRALLRSCYFFKLCIATSSSFKAPLLLFLQALHRNFFEL</sequence>
<evidence type="ECO:0000256" key="6">
    <source>
        <dbReference type="ARBA" id="ARBA00023098"/>
    </source>
</evidence>
<evidence type="ECO:0000256" key="1">
    <source>
        <dbReference type="ARBA" id="ARBA00004141"/>
    </source>
</evidence>
<evidence type="ECO:0000259" key="11">
    <source>
        <dbReference type="Pfam" id="PF13813"/>
    </source>
</evidence>
<comment type="similarity">
    <text evidence="2">Belongs to the wax synthase family.</text>
</comment>
<comment type="caution">
    <text evidence="12">The sequence shown here is derived from an EMBL/GenBank/DDBJ whole genome shotgun (WGS) entry which is preliminary data.</text>
</comment>
<dbReference type="AlphaFoldDB" id="A0A834HG67"/>
<feature type="transmembrane region" description="Helical" evidence="10">
    <location>
        <begin position="277"/>
        <end position="297"/>
    </location>
</feature>
<proteinExistence type="inferred from homology"/>
<evidence type="ECO:0000256" key="8">
    <source>
        <dbReference type="ARBA" id="ARBA00023315"/>
    </source>
</evidence>
<keyword evidence="3" id="KW-0808">Transferase</keyword>
<evidence type="ECO:0000256" key="10">
    <source>
        <dbReference type="SAM" id="Phobius"/>
    </source>
</evidence>
<feature type="transmembrane region" description="Helical" evidence="10">
    <location>
        <begin position="79"/>
        <end position="105"/>
    </location>
</feature>
<dbReference type="OrthoDB" id="1077582at2759"/>
<keyword evidence="6" id="KW-0443">Lipid metabolism</keyword>
<evidence type="ECO:0000313" key="12">
    <source>
        <dbReference type="EMBL" id="KAF7151731.1"/>
    </source>
</evidence>
<feature type="transmembrane region" description="Helical" evidence="10">
    <location>
        <begin position="371"/>
        <end position="394"/>
    </location>
</feature>
<evidence type="ECO:0000256" key="5">
    <source>
        <dbReference type="ARBA" id="ARBA00022989"/>
    </source>
</evidence>
<dbReference type="Proteomes" id="UP000626092">
    <property type="component" value="Unassembled WGS sequence"/>
</dbReference>
<evidence type="ECO:0000256" key="4">
    <source>
        <dbReference type="ARBA" id="ARBA00022692"/>
    </source>
</evidence>
<accession>A0A834HG67</accession>
<feature type="domain" description="Wax synthase" evidence="11">
    <location>
        <begin position="111"/>
        <end position="196"/>
    </location>
</feature>
<evidence type="ECO:0000256" key="9">
    <source>
        <dbReference type="SAM" id="MobiDB-lite"/>
    </source>
</evidence>